<dbReference type="AlphaFoldDB" id="A0A4U6QBP5"/>
<dbReference type="EMBL" id="SZZH01000005">
    <property type="protein sequence ID" value="TKV57329.1"/>
    <property type="molecule type" value="Genomic_DNA"/>
</dbReference>
<accession>A0A4U6QBP5</accession>
<dbReference type="Gene3D" id="1.10.10.10">
    <property type="entry name" value="Winged helix-like DNA-binding domain superfamily/Winged helix DNA-binding domain"/>
    <property type="match status" value="1"/>
</dbReference>
<protein>
    <submittedName>
        <fullName evidence="6">Helix-turn-helix transcriptional regulator</fullName>
    </submittedName>
</protein>
<keyword evidence="7" id="KW-1185">Reference proteome</keyword>
<dbReference type="RefSeq" id="WP_137451033.1">
    <property type="nucleotide sequence ID" value="NZ_SZZH01000005.1"/>
</dbReference>
<dbReference type="InterPro" id="IPR001845">
    <property type="entry name" value="HTH_ArsR_DNA-bd_dom"/>
</dbReference>
<reference evidence="6 7" key="1">
    <citation type="submission" date="2019-05" db="EMBL/GenBank/DDBJ databases">
        <title>Nakamurella sp. N5BH11, whole genome shotgun sequence.</title>
        <authorList>
            <person name="Tuo L."/>
        </authorList>
    </citation>
    <scope>NUCLEOTIDE SEQUENCE [LARGE SCALE GENOMIC DNA]</scope>
    <source>
        <strain evidence="6 7">N5BH11</strain>
    </source>
</reference>
<dbReference type="GO" id="GO:0003700">
    <property type="term" value="F:DNA-binding transcription factor activity"/>
    <property type="evidence" value="ECO:0007669"/>
    <property type="project" value="InterPro"/>
</dbReference>
<dbReference type="InterPro" id="IPR011991">
    <property type="entry name" value="ArsR-like_HTH"/>
</dbReference>
<keyword evidence="2" id="KW-0238">DNA-binding</keyword>
<dbReference type="Proteomes" id="UP000306985">
    <property type="component" value="Unassembled WGS sequence"/>
</dbReference>
<feature type="compositionally biased region" description="Low complexity" evidence="4">
    <location>
        <begin position="126"/>
        <end position="139"/>
    </location>
</feature>
<dbReference type="PRINTS" id="PR00778">
    <property type="entry name" value="HTHARSR"/>
</dbReference>
<evidence type="ECO:0000256" key="1">
    <source>
        <dbReference type="ARBA" id="ARBA00023015"/>
    </source>
</evidence>
<keyword evidence="1" id="KW-0805">Transcription regulation</keyword>
<dbReference type="PANTHER" id="PTHR43132:SF8">
    <property type="entry name" value="HTH-TYPE TRANSCRIPTIONAL REGULATOR KMTR"/>
    <property type="match status" value="1"/>
</dbReference>
<evidence type="ECO:0000256" key="4">
    <source>
        <dbReference type="SAM" id="MobiDB-lite"/>
    </source>
</evidence>
<dbReference type="PANTHER" id="PTHR43132">
    <property type="entry name" value="ARSENICAL RESISTANCE OPERON REPRESSOR ARSR-RELATED"/>
    <property type="match status" value="1"/>
</dbReference>
<dbReference type="SUPFAM" id="SSF46785">
    <property type="entry name" value="Winged helix' DNA-binding domain"/>
    <property type="match status" value="1"/>
</dbReference>
<evidence type="ECO:0000313" key="6">
    <source>
        <dbReference type="EMBL" id="TKV57329.1"/>
    </source>
</evidence>
<feature type="compositionally biased region" description="Basic and acidic residues" evidence="4">
    <location>
        <begin position="116"/>
        <end position="125"/>
    </location>
</feature>
<organism evidence="6 7">
    <name type="scientific">Nakamurella flava</name>
    <dbReference type="NCBI Taxonomy" id="2576308"/>
    <lineage>
        <taxon>Bacteria</taxon>
        <taxon>Bacillati</taxon>
        <taxon>Actinomycetota</taxon>
        <taxon>Actinomycetes</taxon>
        <taxon>Nakamurellales</taxon>
        <taxon>Nakamurellaceae</taxon>
        <taxon>Nakamurella</taxon>
    </lineage>
</organism>
<keyword evidence="3" id="KW-0804">Transcription</keyword>
<feature type="domain" description="HTH arsR-type" evidence="5">
    <location>
        <begin position="14"/>
        <end position="109"/>
    </location>
</feature>
<dbReference type="GO" id="GO:0003677">
    <property type="term" value="F:DNA binding"/>
    <property type="evidence" value="ECO:0007669"/>
    <property type="project" value="UniProtKB-KW"/>
</dbReference>
<dbReference type="PROSITE" id="PS50987">
    <property type="entry name" value="HTH_ARSR_2"/>
    <property type="match status" value="1"/>
</dbReference>
<evidence type="ECO:0000256" key="2">
    <source>
        <dbReference type="ARBA" id="ARBA00023125"/>
    </source>
</evidence>
<sequence>MNADSRSSRCGRLPDSEYVELAVEVFSMLADATRVRIIMALRDAGELPVGQLAEIVGKTPAGVSQHLAKLRLARIVGTRQDGNRVFYRLENEHAQQLVADAVFQAEHSLGGSPAHHHPESADPRRPAANGRATNGRAAP</sequence>
<dbReference type="InterPro" id="IPR051011">
    <property type="entry name" value="Metal_resp_trans_reg"/>
</dbReference>
<dbReference type="SMART" id="SM00418">
    <property type="entry name" value="HTH_ARSR"/>
    <property type="match status" value="1"/>
</dbReference>
<evidence type="ECO:0000313" key="7">
    <source>
        <dbReference type="Proteomes" id="UP000306985"/>
    </source>
</evidence>
<evidence type="ECO:0000256" key="3">
    <source>
        <dbReference type="ARBA" id="ARBA00023163"/>
    </source>
</evidence>
<proteinExistence type="predicted"/>
<feature type="region of interest" description="Disordered" evidence="4">
    <location>
        <begin position="105"/>
        <end position="139"/>
    </location>
</feature>
<dbReference type="InterPro" id="IPR036390">
    <property type="entry name" value="WH_DNA-bd_sf"/>
</dbReference>
<name>A0A4U6QBP5_9ACTN</name>
<dbReference type="Pfam" id="PF01022">
    <property type="entry name" value="HTH_5"/>
    <property type="match status" value="1"/>
</dbReference>
<dbReference type="InterPro" id="IPR036388">
    <property type="entry name" value="WH-like_DNA-bd_sf"/>
</dbReference>
<dbReference type="OrthoDB" id="9810923at2"/>
<dbReference type="NCBIfam" id="NF033788">
    <property type="entry name" value="HTH_metalloreg"/>
    <property type="match status" value="1"/>
</dbReference>
<evidence type="ECO:0000259" key="5">
    <source>
        <dbReference type="PROSITE" id="PS50987"/>
    </source>
</evidence>
<comment type="caution">
    <text evidence="6">The sequence shown here is derived from an EMBL/GenBank/DDBJ whole genome shotgun (WGS) entry which is preliminary data.</text>
</comment>
<dbReference type="CDD" id="cd00090">
    <property type="entry name" value="HTH_ARSR"/>
    <property type="match status" value="1"/>
</dbReference>
<gene>
    <name evidence="6" type="ORF">FDO65_17535</name>
</gene>